<dbReference type="CDD" id="cd05300">
    <property type="entry name" value="2-Hacid_dh_1"/>
    <property type="match status" value="1"/>
</dbReference>
<evidence type="ECO:0000313" key="4">
    <source>
        <dbReference type="EMBL" id="KAK4034620.1"/>
    </source>
</evidence>
<proteinExistence type="predicted"/>
<keyword evidence="1" id="KW-0560">Oxidoreductase</keyword>
<dbReference type="Pfam" id="PF02826">
    <property type="entry name" value="2-Hacid_dh_C"/>
    <property type="match status" value="1"/>
</dbReference>
<organism evidence="4 5">
    <name type="scientific">Parachaetomium inaequale</name>
    <dbReference type="NCBI Taxonomy" id="2588326"/>
    <lineage>
        <taxon>Eukaryota</taxon>
        <taxon>Fungi</taxon>
        <taxon>Dikarya</taxon>
        <taxon>Ascomycota</taxon>
        <taxon>Pezizomycotina</taxon>
        <taxon>Sordariomycetes</taxon>
        <taxon>Sordariomycetidae</taxon>
        <taxon>Sordariales</taxon>
        <taxon>Chaetomiaceae</taxon>
        <taxon>Parachaetomium</taxon>
    </lineage>
</organism>
<dbReference type="InterPro" id="IPR036265">
    <property type="entry name" value="HIT-like_sf"/>
</dbReference>
<dbReference type="GO" id="GO:0016491">
    <property type="term" value="F:oxidoreductase activity"/>
    <property type="evidence" value="ECO:0007669"/>
    <property type="project" value="UniProtKB-KW"/>
</dbReference>
<name>A0AAN6SPD6_9PEZI</name>
<evidence type="ECO:0000256" key="1">
    <source>
        <dbReference type="ARBA" id="ARBA00023002"/>
    </source>
</evidence>
<keyword evidence="5" id="KW-1185">Reference proteome</keyword>
<accession>A0AAN6SPD6</accession>
<comment type="caution">
    <text evidence="4">The sequence shown here is derived from an EMBL/GenBank/DDBJ whole genome shotgun (WGS) entry which is preliminary data.</text>
</comment>
<dbReference type="InterPro" id="IPR036291">
    <property type="entry name" value="NAD(P)-bd_dom_sf"/>
</dbReference>
<dbReference type="EMBL" id="MU854472">
    <property type="protein sequence ID" value="KAK4034620.1"/>
    <property type="molecule type" value="Genomic_DNA"/>
</dbReference>
<dbReference type="InterPro" id="IPR006140">
    <property type="entry name" value="D-isomer_DH_NAD-bd"/>
</dbReference>
<dbReference type="GO" id="GO:0051287">
    <property type="term" value="F:NAD binding"/>
    <property type="evidence" value="ECO:0007669"/>
    <property type="project" value="InterPro"/>
</dbReference>
<dbReference type="SUPFAM" id="SSF51735">
    <property type="entry name" value="NAD(P)-binding Rossmann-fold domains"/>
    <property type="match status" value="1"/>
</dbReference>
<evidence type="ECO:0000256" key="2">
    <source>
        <dbReference type="ARBA" id="ARBA00023027"/>
    </source>
</evidence>
<dbReference type="SUPFAM" id="SSF54197">
    <property type="entry name" value="HIT-like"/>
    <property type="match status" value="1"/>
</dbReference>
<dbReference type="Pfam" id="PF11969">
    <property type="entry name" value="DcpS_C"/>
    <property type="match status" value="1"/>
</dbReference>
<dbReference type="Gene3D" id="3.40.50.720">
    <property type="entry name" value="NAD(P)-binding Rossmann-like Domain"/>
    <property type="match status" value="2"/>
</dbReference>
<gene>
    <name evidence="4" type="ORF">C8A01DRAFT_18609</name>
</gene>
<sequence>MAQSHAQTLIETAVRVDPRDSREYAGNQQASPLFDICHYPAKYPNVRYFDQEIVVVDDANAKSPDHVILMPRNTSIKEIACLTAKHLHLLYRFREQAEVEIGRMMREDPERIPMFMIGFHTIPSLFPLHCHVMDWSLSRTDKQFHPRHWKVPFSNMFISLDMVIEEVEHTGRVIVDADSFRHDWQTKPIRCPVCPGPQRQWEADITELADHWREHIEEWKCTKTLPHNVTPKMHWEPKYPVILTTRKRSGFIGVTDELDHLKKNFPNLEIYYYYSDEWSSIPKYVLDKTTIYLSTTELPPAEYRLPRLEWIHLASSGLDLLANSPYNYRPNLRVTSSTGCGSGALAEWALMNTMLLTRNMLMALQNQARHEWAPQALMGYRTLSQLSVGIIGFGSIGQQVAERFLALGSKVTAINPKGLPPSLATPGSRLSQVKVFRADGKDALHTFLREQDVLILAAPLTPETHGLISGPELALLPRNAIIINIARGPLLDEHALAEYLRNGHLGGAALDVVNEEPLSVRSPLWDLPNVIITPHIAAMHDQYNQNVVGLFEQNLRAHLEHKPMRNVATLPVPSSTPPKSYTRTVYPSLTPSRSSNVVVCC</sequence>
<evidence type="ECO:0000259" key="3">
    <source>
        <dbReference type="Pfam" id="PF02826"/>
    </source>
</evidence>
<evidence type="ECO:0000313" key="5">
    <source>
        <dbReference type="Proteomes" id="UP001303115"/>
    </source>
</evidence>
<reference evidence="5" key="1">
    <citation type="journal article" date="2023" name="Mol. Phylogenet. Evol.">
        <title>Genome-scale phylogeny and comparative genomics of the fungal order Sordariales.</title>
        <authorList>
            <person name="Hensen N."/>
            <person name="Bonometti L."/>
            <person name="Westerberg I."/>
            <person name="Brannstrom I.O."/>
            <person name="Guillou S."/>
            <person name="Cros-Aarteil S."/>
            <person name="Calhoun S."/>
            <person name="Haridas S."/>
            <person name="Kuo A."/>
            <person name="Mondo S."/>
            <person name="Pangilinan J."/>
            <person name="Riley R."/>
            <person name="LaButti K."/>
            <person name="Andreopoulos B."/>
            <person name="Lipzen A."/>
            <person name="Chen C."/>
            <person name="Yan M."/>
            <person name="Daum C."/>
            <person name="Ng V."/>
            <person name="Clum A."/>
            <person name="Steindorff A."/>
            <person name="Ohm R.A."/>
            <person name="Martin F."/>
            <person name="Silar P."/>
            <person name="Natvig D.O."/>
            <person name="Lalanne C."/>
            <person name="Gautier V."/>
            <person name="Ament-Velasquez S.L."/>
            <person name="Kruys A."/>
            <person name="Hutchinson M.I."/>
            <person name="Powell A.J."/>
            <person name="Barry K."/>
            <person name="Miller A.N."/>
            <person name="Grigoriev I.V."/>
            <person name="Debuchy R."/>
            <person name="Gladieux P."/>
            <person name="Hiltunen Thoren M."/>
            <person name="Johannesson H."/>
        </authorList>
    </citation>
    <scope>NUCLEOTIDE SEQUENCE [LARGE SCALE GENOMIC DNA]</scope>
    <source>
        <strain evidence="5">CBS 284.82</strain>
    </source>
</reference>
<dbReference type="Proteomes" id="UP001303115">
    <property type="component" value="Unassembled WGS sequence"/>
</dbReference>
<feature type="domain" description="D-isomer specific 2-hydroxyacid dehydrogenase NAD-binding" evidence="3">
    <location>
        <begin position="353"/>
        <end position="537"/>
    </location>
</feature>
<dbReference type="PANTHER" id="PTHR43333">
    <property type="entry name" value="2-HACID_DH_C DOMAIN-CONTAINING PROTEIN"/>
    <property type="match status" value="1"/>
</dbReference>
<protein>
    <submittedName>
        <fullName evidence="4">D-isomer specific 2-hydroxyacid dehydrogenase</fullName>
    </submittedName>
</protein>
<dbReference type="Gene3D" id="3.30.428.10">
    <property type="entry name" value="HIT-like"/>
    <property type="match status" value="1"/>
</dbReference>
<dbReference type="PANTHER" id="PTHR43333:SF1">
    <property type="entry name" value="D-ISOMER SPECIFIC 2-HYDROXYACID DEHYDROGENASE NAD-BINDING DOMAIN-CONTAINING PROTEIN"/>
    <property type="match status" value="1"/>
</dbReference>
<dbReference type="InterPro" id="IPR029753">
    <property type="entry name" value="D-isomer_DH_CS"/>
</dbReference>
<dbReference type="AlphaFoldDB" id="A0AAN6SPD6"/>
<keyword evidence="2" id="KW-0520">NAD</keyword>
<dbReference type="PROSITE" id="PS00671">
    <property type="entry name" value="D_2_HYDROXYACID_DH_3"/>
    <property type="match status" value="1"/>
</dbReference>